<dbReference type="SUPFAM" id="SSF90112">
    <property type="entry name" value="Neurotransmitter-gated ion-channel transmembrane pore"/>
    <property type="match status" value="1"/>
</dbReference>
<dbReference type="AlphaFoldDB" id="A0A5B2X2Q6"/>
<dbReference type="EMBL" id="VUOB01000045">
    <property type="protein sequence ID" value="KAA2257556.1"/>
    <property type="molecule type" value="Genomic_DNA"/>
</dbReference>
<feature type="transmembrane region" description="Helical" evidence="4">
    <location>
        <begin position="798"/>
        <end position="817"/>
    </location>
</feature>
<keyword evidence="8" id="KW-1185">Reference proteome</keyword>
<dbReference type="InterPro" id="IPR036734">
    <property type="entry name" value="Neur_chan_lig-bd_sf"/>
</dbReference>
<feature type="transmembrane region" description="Helical" evidence="4">
    <location>
        <begin position="764"/>
        <end position="783"/>
    </location>
</feature>
<comment type="similarity">
    <text evidence="2">Belongs to the leucine-binding protein family.</text>
</comment>
<evidence type="ECO:0000259" key="5">
    <source>
        <dbReference type="Pfam" id="PF02932"/>
    </source>
</evidence>
<dbReference type="Gene3D" id="3.40.50.2300">
    <property type="match status" value="2"/>
</dbReference>
<feature type="transmembrane region" description="Helical" evidence="4">
    <location>
        <begin position="116"/>
        <end position="138"/>
    </location>
</feature>
<evidence type="ECO:0000259" key="6">
    <source>
        <dbReference type="Pfam" id="PF13458"/>
    </source>
</evidence>
<evidence type="ECO:0000256" key="3">
    <source>
        <dbReference type="ARBA" id="ARBA00022729"/>
    </source>
</evidence>
<feature type="transmembrane region" description="Helical" evidence="4">
    <location>
        <begin position="736"/>
        <end position="757"/>
    </location>
</feature>
<dbReference type="PANTHER" id="PTHR47151">
    <property type="entry name" value="LEU/ILE/VAL-BINDING ABC TRANSPORTER SUBUNIT"/>
    <property type="match status" value="1"/>
</dbReference>
<dbReference type="Pfam" id="PF02932">
    <property type="entry name" value="Neur_chan_memb"/>
    <property type="match status" value="1"/>
</dbReference>
<evidence type="ECO:0000256" key="2">
    <source>
        <dbReference type="ARBA" id="ARBA00010062"/>
    </source>
</evidence>
<dbReference type="PANTHER" id="PTHR47151:SF2">
    <property type="entry name" value="AMINO ACID BINDING PROTEIN"/>
    <property type="match status" value="1"/>
</dbReference>
<feature type="domain" description="Leucine-binding protein" evidence="6">
    <location>
        <begin position="145"/>
        <end position="505"/>
    </location>
</feature>
<keyword evidence="3" id="KW-0732">Signal</keyword>
<dbReference type="SUPFAM" id="SSF63712">
    <property type="entry name" value="Nicotinic receptor ligand binding domain-like"/>
    <property type="match status" value="1"/>
</dbReference>
<evidence type="ECO:0000256" key="1">
    <source>
        <dbReference type="ARBA" id="ARBA00004141"/>
    </source>
</evidence>
<organism evidence="7 8">
    <name type="scientific">Solihabitans fulvus</name>
    <dbReference type="NCBI Taxonomy" id="1892852"/>
    <lineage>
        <taxon>Bacteria</taxon>
        <taxon>Bacillati</taxon>
        <taxon>Actinomycetota</taxon>
        <taxon>Actinomycetes</taxon>
        <taxon>Pseudonocardiales</taxon>
        <taxon>Pseudonocardiaceae</taxon>
        <taxon>Solihabitans</taxon>
    </lineage>
</organism>
<dbReference type="Gene3D" id="2.70.170.10">
    <property type="entry name" value="Neurotransmitter-gated ion-channel ligand-binding domain"/>
    <property type="match status" value="1"/>
</dbReference>
<dbReference type="GO" id="GO:0005230">
    <property type="term" value="F:extracellular ligand-gated monoatomic ion channel activity"/>
    <property type="evidence" value="ECO:0007669"/>
    <property type="project" value="InterPro"/>
</dbReference>
<dbReference type="RefSeq" id="WP_149852235.1">
    <property type="nucleotide sequence ID" value="NZ_VUOB01000045.1"/>
</dbReference>
<dbReference type="OrthoDB" id="4482263at2"/>
<dbReference type="InterPro" id="IPR006029">
    <property type="entry name" value="Neurotrans-gated_channel_TM"/>
</dbReference>
<dbReference type="SUPFAM" id="SSF53822">
    <property type="entry name" value="Periplasmic binding protein-like I"/>
    <property type="match status" value="1"/>
</dbReference>
<reference evidence="7 8" key="1">
    <citation type="submission" date="2019-09" db="EMBL/GenBank/DDBJ databases">
        <title>Goodfellowia gen. nov., a new genus of the Pseudonocardineae related to Actinoalloteichus, containing Goodfellowia coeruleoviolacea gen. nov., comb. nov. gen. nov., comb. nov.</title>
        <authorList>
            <person name="Labeda D."/>
        </authorList>
    </citation>
    <scope>NUCLEOTIDE SEQUENCE [LARGE SCALE GENOMIC DNA]</scope>
    <source>
        <strain evidence="7 8">AN110305</strain>
    </source>
</reference>
<feature type="transmembrane region" description="Helical" evidence="4">
    <location>
        <begin position="838"/>
        <end position="855"/>
    </location>
</feature>
<accession>A0A5B2X2Q6</accession>
<dbReference type="InterPro" id="IPR028082">
    <property type="entry name" value="Peripla_BP_I"/>
</dbReference>
<dbReference type="InterPro" id="IPR036719">
    <property type="entry name" value="Neuro-gated_channel_TM_sf"/>
</dbReference>
<dbReference type="Gene3D" id="1.20.58.390">
    <property type="entry name" value="Neurotransmitter-gated ion-channel transmembrane domain"/>
    <property type="match status" value="1"/>
</dbReference>
<evidence type="ECO:0000313" key="8">
    <source>
        <dbReference type="Proteomes" id="UP000323454"/>
    </source>
</evidence>
<reference evidence="7 8" key="2">
    <citation type="submission" date="2019-09" db="EMBL/GenBank/DDBJ databases">
        <authorList>
            <person name="Jin C."/>
        </authorList>
    </citation>
    <scope>NUCLEOTIDE SEQUENCE [LARGE SCALE GENOMIC DNA]</scope>
    <source>
        <strain evidence="7 8">AN110305</strain>
    </source>
</reference>
<name>A0A5B2X2Q6_9PSEU</name>
<dbReference type="Proteomes" id="UP000323454">
    <property type="component" value="Unassembled WGS sequence"/>
</dbReference>
<dbReference type="InterPro" id="IPR038050">
    <property type="entry name" value="Neuro_actylchol_rec"/>
</dbReference>
<evidence type="ECO:0000313" key="7">
    <source>
        <dbReference type="EMBL" id="KAA2257556.1"/>
    </source>
</evidence>
<evidence type="ECO:0000256" key="4">
    <source>
        <dbReference type="SAM" id="Phobius"/>
    </source>
</evidence>
<dbReference type="GO" id="GO:0016020">
    <property type="term" value="C:membrane"/>
    <property type="evidence" value="ECO:0007669"/>
    <property type="project" value="UniProtKB-SubCell"/>
</dbReference>
<keyword evidence="4" id="KW-0472">Membrane</keyword>
<comment type="caution">
    <text evidence="7">The sequence shown here is derived from an EMBL/GenBank/DDBJ whole genome shotgun (WGS) entry which is preliminary data.</text>
</comment>
<comment type="subcellular location">
    <subcellularLocation>
        <location evidence="1">Membrane</location>
        <topology evidence="1">Multi-pass membrane protein</topology>
    </subcellularLocation>
</comment>
<dbReference type="InterPro" id="IPR028081">
    <property type="entry name" value="Leu-bd"/>
</dbReference>
<proteinExistence type="inferred from homology"/>
<protein>
    <submittedName>
        <fullName evidence="7">ABC transporter substrate-binding protein</fullName>
    </submittedName>
</protein>
<keyword evidence="4" id="KW-1133">Transmembrane helix</keyword>
<gene>
    <name evidence="7" type="ORF">F0L68_24985</name>
</gene>
<sequence length="856" mass="92245">MPEKPDTAVALTHRALGIRESDPERARELLGVALALDEEYEPAWRWLAELVDDAGARLFCLDRAYAIKAEPATARARRALGRVTPRPPAEVADLIEPERPAADSGAGAGRTTRRRWIWPVAGAAVVAMCVLLGAVAGFGSTRVEPVYVALVAGMSGDNALASSHMERAVRMHLDSVNAAGGIVGHPVELLVYDDESRADKAVAIAKDIVRDNKVLYVVGHGTSDTALAAAPIYQQAKIPAITPSASSARITDGSGWYFRSMFGNRTQSDFLSVYASRVLGSTTAAVVYDEDEDGRSAHETFRESFGAFGRVTADLPIAAEPGRTAASVDAAVEALRTHSPTAPIVLALKEKTGLAVIDGLRSAGVTAPVLGTSALSSIAFHDSLLRAEADRKRPGSLTANLFMGTPMAQDSLSGPAQIWADAYEHRYGERPLWQAATARQAVKVGLHAMEIGGLGFDGLHRAEDRQRVRDALASLKDRKNAFPALLGPLYFNANGSAQMAVSMVTSDGVRFVSAPVQFTIYEPPSGDALKDGLAKGSVIAVAGRYLSRRQVVGTGINLNEIRDLDTTTGTYFVDFFVWLKYSGDDVAADVQFVNAVKPDLKLGEPLRNVTENGHTYRLYRVADRFKGSLEFRDFPFDRQRLTVLLQNRTQTADQVSYVTDKEILDQDPSEYLRSGADADADINRIPNWIASSVHFFRQTVGSSDALGDGKATGTATGIYYSQYAGEIEIQRDVLPFLIKNLLPLVLLVCVAYLTLFFRASDSGAPVSMGVTAILSTAVLLNNVTSQLPSVSYIVALEWGYYAFILLAAMCVLVAMLRKRFASTKRDAAERALSRAARIGYPAFLLAVVAVFVVAYG</sequence>
<feature type="domain" description="Neurotransmitter-gated ion-channel transmembrane" evidence="5">
    <location>
        <begin position="742"/>
        <end position="814"/>
    </location>
</feature>
<keyword evidence="4" id="KW-0812">Transmembrane</keyword>
<dbReference type="Pfam" id="PF13458">
    <property type="entry name" value="Peripla_BP_6"/>
    <property type="match status" value="1"/>
</dbReference>